<evidence type="ECO:0000313" key="2">
    <source>
        <dbReference type="EMBL" id="QEM13234.1"/>
    </source>
</evidence>
<keyword evidence="1" id="KW-0732">Signal</keyword>
<dbReference type="KEGG" id="mrub:DEO27_025570"/>
<dbReference type="AlphaFoldDB" id="A0A5C1I5W8"/>
<dbReference type="Proteomes" id="UP000251402">
    <property type="component" value="Chromosome"/>
</dbReference>
<gene>
    <name evidence="2" type="ORF">DEO27_025570</name>
</gene>
<dbReference type="EMBL" id="CP043450">
    <property type="protein sequence ID" value="QEM13234.1"/>
    <property type="molecule type" value="Genomic_DNA"/>
</dbReference>
<accession>A0A5C1I5W8</accession>
<protein>
    <submittedName>
        <fullName evidence="2">Uncharacterized protein</fullName>
    </submittedName>
</protein>
<name>A0A5C1I5W8_9SPHI</name>
<sequence length="143" mass="16670">MKAILIICLCFTFFTTYAQKGVNNIDTVNYLLDTANTPLNDRMWDIGIESKYKYYTIKCPCLKFNNYPTFLFDVKEQGRKINKDQITKIKFISLGSLIDLAKTTTDLTAQTLYIFYIVEKTKREGYISHKVRLVTPRQPIVMN</sequence>
<dbReference type="RefSeq" id="WP_112574203.1">
    <property type="nucleotide sequence ID" value="NZ_CP043450.1"/>
</dbReference>
<feature type="chain" id="PRO_5022888806" evidence="1">
    <location>
        <begin position="21"/>
        <end position="143"/>
    </location>
</feature>
<proteinExistence type="predicted"/>
<organism evidence="2 3">
    <name type="scientific">Mucilaginibacter rubeus</name>
    <dbReference type="NCBI Taxonomy" id="2027860"/>
    <lineage>
        <taxon>Bacteria</taxon>
        <taxon>Pseudomonadati</taxon>
        <taxon>Bacteroidota</taxon>
        <taxon>Sphingobacteriia</taxon>
        <taxon>Sphingobacteriales</taxon>
        <taxon>Sphingobacteriaceae</taxon>
        <taxon>Mucilaginibacter</taxon>
    </lineage>
</organism>
<dbReference type="OrthoDB" id="799019at2"/>
<evidence type="ECO:0000313" key="3">
    <source>
        <dbReference type="Proteomes" id="UP000251402"/>
    </source>
</evidence>
<feature type="signal peptide" evidence="1">
    <location>
        <begin position="1"/>
        <end position="20"/>
    </location>
</feature>
<evidence type="ECO:0000256" key="1">
    <source>
        <dbReference type="SAM" id="SignalP"/>
    </source>
</evidence>
<keyword evidence="3" id="KW-1185">Reference proteome</keyword>
<reference evidence="2" key="1">
    <citation type="submission" date="2019-08" db="EMBL/GenBank/DDBJ databases">
        <title>Comparative genome analysis confer to the adaptation heavy metal polluted environment.</title>
        <authorList>
            <person name="Li Y."/>
        </authorList>
    </citation>
    <scope>NUCLEOTIDE SEQUENCE [LARGE SCALE GENOMIC DNA]</scope>
    <source>
        <strain evidence="2">P1</strain>
    </source>
</reference>